<dbReference type="InterPro" id="IPR011060">
    <property type="entry name" value="RibuloseP-bd_barrel"/>
</dbReference>
<evidence type="ECO:0000256" key="9">
    <source>
        <dbReference type="RuleBase" id="RU003662"/>
    </source>
</evidence>
<evidence type="ECO:0000256" key="5">
    <source>
        <dbReference type="ARBA" id="ARBA00023141"/>
    </source>
</evidence>
<reference evidence="10 11" key="1">
    <citation type="submission" date="2017-12" db="EMBL/GenBank/DDBJ databases">
        <title>The draft genome sequence of Brumimicrobium saltpan LHR20.</title>
        <authorList>
            <person name="Do Z.-J."/>
            <person name="Luo H.-R."/>
        </authorList>
    </citation>
    <scope>NUCLEOTIDE SEQUENCE [LARGE SCALE GENOMIC DNA]</scope>
    <source>
        <strain evidence="10 11">LHR20</strain>
    </source>
</reference>
<sequence length="255" mass="28167">MQLKEIFKNRKEPILNIYFTAGYPALESMPIILNSLEQAGVDMVEIGMPYSDPLSDGPTIQKSSAIALKNGISTSIIFEQLAKCESKIPKIMMGYFNAVLQFGVEKFCEKCQQNNIQGVILPDLPIPVYQEHYQTTFEKYGIAPIFLVTPETSEERIRYIDACSTAFIYAVSTSSTTGAGTGIQSAAAYLQKLQTMQLNNPILIGFNIGSKADFDFASQYAAGGIIGSAFIKQLENSTTLENDIQKFIKNIRPKN</sequence>
<dbReference type="Pfam" id="PF00290">
    <property type="entry name" value="Trp_syntA"/>
    <property type="match status" value="1"/>
</dbReference>
<comment type="subunit">
    <text evidence="2 8">Tetramer of two alpha and two beta chains.</text>
</comment>
<dbReference type="HAMAP" id="MF_00131">
    <property type="entry name" value="Trp_synth_alpha"/>
    <property type="match status" value="1"/>
</dbReference>
<comment type="caution">
    <text evidence="10">The sequence shown here is derived from an EMBL/GenBank/DDBJ whole genome shotgun (WGS) entry which is preliminary data.</text>
</comment>
<feature type="active site" description="Proton acceptor" evidence="8">
    <location>
        <position position="45"/>
    </location>
</feature>
<dbReference type="GO" id="GO:0004834">
    <property type="term" value="F:tryptophan synthase activity"/>
    <property type="evidence" value="ECO:0007669"/>
    <property type="project" value="UniProtKB-UniRule"/>
</dbReference>
<keyword evidence="3 8" id="KW-0028">Amino-acid biosynthesis</keyword>
<dbReference type="EC" id="4.2.1.20" evidence="8"/>
<dbReference type="RefSeq" id="WP_101332983.1">
    <property type="nucleotide sequence ID" value="NZ_PJNI01000001.1"/>
</dbReference>
<dbReference type="CDD" id="cd04724">
    <property type="entry name" value="Tryptophan_synthase_alpha"/>
    <property type="match status" value="1"/>
</dbReference>
<dbReference type="Gene3D" id="3.20.20.70">
    <property type="entry name" value="Aldolase class I"/>
    <property type="match status" value="1"/>
</dbReference>
<keyword evidence="5 8" id="KW-0057">Aromatic amino acid biosynthesis</keyword>
<feature type="active site" description="Proton acceptor" evidence="8">
    <location>
        <position position="56"/>
    </location>
</feature>
<accession>A0A2I0R5H2</accession>
<organism evidence="10 11">
    <name type="scientific">Brumimicrobium salinarum</name>
    <dbReference type="NCBI Taxonomy" id="2058658"/>
    <lineage>
        <taxon>Bacteria</taxon>
        <taxon>Pseudomonadati</taxon>
        <taxon>Bacteroidota</taxon>
        <taxon>Flavobacteriia</taxon>
        <taxon>Flavobacteriales</taxon>
        <taxon>Crocinitomicaceae</taxon>
        <taxon>Brumimicrobium</taxon>
    </lineage>
</organism>
<proteinExistence type="inferred from homology"/>
<evidence type="ECO:0000256" key="7">
    <source>
        <dbReference type="ARBA" id="ARBA00049047"/>
    </source>
</evidence>
<keyword evidence="6 8" id="KW-0456">Lyase</keyword>
<dbReference type="InterPro" id="IPR002028">
    <property type="entry name" value="Trp_synthase_suA"/>
</dbReference>
<comment type="function">
    <text evidence="8">The alpha subunit is responsible for the aldol cleavage of indoleglycerol phosphate to indole and glyceraldehyde 3-phosphate.</text>
</comment>
<comment type="catalytic activity">
    <reaction evidence="7 8">
        <text>(1S,2R)-1-C-(indol-3-yl)glycerol 3-phosphate + L-serine = D-glyceraldehyde 3-phosphate + L-tryptophan + H2O</text>
        <dbReference type="Rhea" id="RHEA:10532"/>
        <dbReference type="ChEBI" id="CHEBI:15377"/>
        <dbReference type="ChEBI" id="CHEBI:33384"/>
        <dbReference type="ChEBI" id="CHEBI:57912"/>
        <dbReference type="ChEBI" id="CHEBI:58866"/>
        <dbReference type="ChEBI" id="CHEBI:59776"/>
        <dbReference type="EC" id="4.2.1.20"/>
    </reaction>
</comment>
<dbReference type="UniPathway" id="UPA00035">
    <property type="reaction ID" value="UER00044"/>
</dbReference>
<dbReference type="AlphaFoldDB" id="A0A2I0R5H2"/>
<dbReference type="PANTHER" id="PTHR43406">
    <property type="entry name" value="TRYPTOPHAN SYNTHASE, ALPHA CHAIN"/>
    <property type="match status" value="1"/>
</dbReference>
<evidence type="ECO:0000313" key="10">
    <source>
        <dbReference type="EMBL" id="PKR81837.1"/>
    </source>
</evidence>
<evidence type="ECO:0000256" key="3">
    <source>
        <dbReference type="ARBA" id="ARBA00022605"/>
    </source>
</evidence>
<evidence type="ECO:0000313" key="11">
    <source>
        <dbReference type="Proteomes" id="UP000236654"/>
    </source>
</evidence>
<evidence type="ECO:0000256" key="4">
    <source>
        <dbReference type="ARBA" id="ARBA00022822"/>
    </source>
</evidence>
<dbReference type="OrthoDB" id="9804578at2"/>
<dbReference type="Proteomes" id="UP000236654">
    <property type="component" value="Unassembled WGS sequence"/>
</dbReference>
<dbReference type="PANTHER" id="PTHR43406:SF1">
    <property type="entry name" value="TRYPTOPHAN SYNTHASE ALPHA CHAIN, CHLOROPLASTIC"/>
    <property type="match status" value="1"/>
</dbReference>
<evidence type="ECO:0000256" key="2">
    <source>
        <dbReference type="ARBA" id="ARBA00011270"/>
    </source>
</evidence>
<evidence type="ECO:0000256" key="6">
    <source>
        <dbReference type="ARBA" id="ARBA00023239"/>
    </source>
</evidence>
<dbReference type="SUPFAM" id="SSF51366">
    <property type="entry name" value="Ribulose-phoshate binding barrel"/>
    <property type="match status" value="1"/>
</dbReference>
<dbReference type="GO" id="GO:0005829">
    <property type="term" value="C:cytosol"/>
    <property type="evidence" value="ECO:0007669"/>
    <property type="project" value="TreeGrafter"/>
</dbReference>
<dbReference type="NCBIfam" id="TIGR00262">
    <property type="entry name" value="trpA"/>
    <property type="match status" value="1"/>
</dbReference>
<gene>
    <name evidence="8" type="primary">trpA</name>
    <name evidence="10" type="ORF">CW751_00415</name>
</gene>
<comment type="pathway">
    <text evidence="1 8">Amino-acid biosynthesis; L-tryptophan biosynthesis; L-tryptophan from chorismate: step 5/5.</text>
</comment>
<evidence type="ECO:0000256" key="8">
    <source>
        <dbReference type="HAMAP-Rule" id="MF_00131"/>
    </source>
</evidence>
<protein>
    <recommendedName>
        <fullName evidence="8">Tryptophan synthase alpha chain</fullName>
        <ecNumber evidence="8">4.2.1.20</ecNumber>
    </recommendedName>
</protein>
<keyword evidence="11" id="KW-1185">Reference proteome</keyword>
<dbReference type="PROSITE" id="PS00167">
    <property type="entry name" value="TRP_SYNTHASE_ALPHA"/>
    <property type="match status" value="1"/>
</dbReference>
<dbReference type="EMBL" id="PJNI01000001">
    <property type="protein sequence ID" value="PKR81837.1"/>
    <property type="molecule type" value="Genomic_DNA"/>
</dbReference>
<evidence type="ECO:0000256" key="1">
    <source>
        <dbReference type="ARBA" id="ARBA00004733"/>
    </source>
</evidence>
<dbReference type="InterPro" id="IPR013785">
    <property type="entry name" value="Aldolase_TIM"/>
</dbReference>
<name>A0A2I0R5H2_9FLAO</name>
<comment type="similarity">
    <text evidence="8 9">Belongs to the TrpA family.</text>
</comment>
<keyword evidence="4 8" id="KW-0822">Tryptophan biosynthesis</keyword>
<dbReference type="InterPro" id="IPR018204">
    <property type="entry name" value="Trp_synthase_alpha_AS"/>
</dbReference>